<gene>
    <name evidence="1" type="ORF">BGE01nite_34380</name>
</gene>
<dbReference type="Proteomes" id="UP000321577">
    <property type="component" value="Unassembled WGS sequence"/>
</dbReference>
<evidence type="ECO:0000313" key="1">
    <source>
        <dbReference type="EMBL" id="GEP44147.1"/>
    </source>
</evidence>
<dbReference type="AlphaFoldDB" id="A0A512MBP1"/>
<evidence type="ECO:0000313" key="2">
    <source>
        <dbReference type="Proteomes" id="UP000321577"/>
    </source>
</evidence>
<dbReference type="EMBL" id="BKAG01000026">
    <property type="protein sequence ID" value="GEP44147.1"/>
    <property type="molecule type" value="Genomic_DNA"/>
</dbReference>
<dbReference type="RefSeq" id="WP_170266850.1">
    <property type="nucleotide sequence ID" value="NZ_BKAG01000026.1"/>
</dbReference>
<proteinExistence type="predicted"/>
<accession>A0A512MBP1</accession>
<keyword evidence="2" id="KW-1185">Reference proteome</keyword>
<protein>
    <submittedName>
        <fullName evidence="1">Uncharacterized protein</fullName>
    </submittedName>
</protein>
<reference evidence="1 2" key="1">
    <citation type="submission" date="2019-07" db="EMBL/GenBank/DDBJ databases">
        <title>Whole genome shotgun sequence of Brevifollis gellanilyticus NBRC 108608.</title>
        <authorList>
            <person name="Hosoyama A."/>
            <person name="Uohara A."/>
            <person name="Ohji S."/>
            <person name="Ichikawa N."/>
        </authorList>
    </citation>
    <scope>NUCLEOTIDE SEQUENCE [LARGE SCALE GENOMIC DNA]</scope>
    <source>
        <strain evidence="1 2">NBRC 108608</strain>
    </source>
</reference>
<name>A0A512MBP1_9BACT</name>
<comment type="caution">
    <text evidence="1">The sequence shown here is derived from an EMBL/GenBank/DDBJ whole genome shotgun (WGS) entry which is preliminary data.</text>
</comment>
<sequence>MAVIATFRLADWLPRELLDDWLRASSSPKRRRTSRGAFLAANPPPWDDLTEACYHGPFSDKLDERRARLLRLA</sequence>
<organism evidence="1 2">
    <name type="scientific">Brevifollis gellanilyticus</name>
    <dbReference type="NCBI Taxonomy" id="748831"/>
    <lineage>
        <taxon>Bacteria</taxon>
        <taxon>Pseudomonadati</taxon>
        <taxon>Verrucomicrobiota</taxon>
        <taxon>Verrucomicrobiia</taxon>
        <taxon>Verrucomicrobiales</taxon>
        <taxon>Verrucomicrobiaceae</taxon>
    </lineage>
</organism>